<name>A0A839NDU4_9MICO</name>
<comment type="caution">
    <text evidence="4">The sequence shown here is derived from an EMBL/GenBank/DDBJ whole genome shotgun (WGS) entry which is preliminary data.</text>
</comment>
<organism evidence="4 5">
    <name type="scientific">Flexivirga oryzae</name>
    <dbReference type="NCBI Taxonomy" id="1794944"/>
    <lineage>
        <taxon>Bacteria</taxon>
        <taxon>Bacillati</taxon>
        <taxon>Actinomycetota</taxon>
        <taxon>Actinomycetes</taxon>
        <taxon>Micrococcales</taxon>
        <taxon>Dermacoccaceae</taxon>
        <taxon>Flexivirga</taxon>
    </lineage>
</organism>
<dbReference type="GO" id="GO:0033818">
    <property type="term" value="F:beta-ketoacyl-acyl-carrier-protein synthase III activity"/>
    <property type="evidence" value="ECO:0007669"/>
    <property type="project" value="UniProtKB-EC"/>
</dbReference>
<dbReference type="Proteomes" id="UP000559182">
    <property type="component" value="Unassembled WGS sequence"/>
</dbReference>
<feature type="domain" description="Beta-ketoacyl-[acyl-carrier-protein] synthase III C-terminal" evidence="3">
    <location>
        <begin position="219"/>
        <end position="307"/>
    </location>
</feature>
<proteinExistence type="predicted"/>
<keyword evidence="5" id="KW-1185">Reference proteome</keyword>
<dbReference type="GO" id="GO:0044550">
    <property type="term" value="P:secondary metabolite biosynthetic process"/>
    <property type="evidence" value="ECO:0007669"/>
    <property type="project" value="TreeGrafter"/>
</dbReference>
<dbReference type="Pfam" id="PF08541">
    <property type="entry name" value="ACP_syn_III_C"/>
    <property type="match status" value="1"/>
</dbReference>
<dbReference type="Gene3D" id="3.40.47.10">
    <property type="match status" value="2"/>
</dbReference>
<evidence type="ECO:0000313" key="5">
    <source>
        <dbReference type="Proteomes" id="UP000559182"/>
    </source>
</evidence>
<keyword evidence="1 4" id="KW-0808">Transferase</keyword>
<evidence type="ECO:0000256" key="2">
    <source>
        <dbReference type="ARBA" id="ARBA00023315"/>
    </source>
</evidence>
<keyword evidence="2 4" id="KW-0012">Acyltransferase</keyword>
<dbReference type="PANTHER" id="PTHR34069">
    <property type="entry name" value="3-OXOACYL-[ACYL-CARRIER-PROTEIN] SYNTHASE 3"/>
    <property type="match status" value="1"/>
</dbReference>
<dbReference type="RefSeq" id="WP_183321671.1">
    <property type="nucleotide sequence ID" value="NZ_JACHVQ010000002.1"/>
</dbReference>
<dbReference type="SUPFAM" id="SSF53901">
    <property type="entry name" value="Thiolase-like"/>
    <property type="match status" value="1"/>
</dbReference>
<dbReference type="EC" id="2.3.1.180" evidence="4"/>
<evidence type="ECO:0000259" key="3">
    <source>
        <dbReference type="Pfam" id="PF08541"/>
    </source>
</evidence>
<accession>A0A839NDU4</accession>
<evidence type="ECO:0000313" key="4">
    <source>
        <dbReference type="EMBL" id="MBB2893345.1"/>
    </source>
</evidence>
<dbReference type="AlphaFoldDB" id="A0A839NDU4"/>
<dbReference type="PANTHER" id="PTHR34069:SF2">
    <property type="entry name" value="BETA-KETOACYL-[ACYL-CARRIER-PROTEIN] SYNTHASE III"/>
    <property type="match status" value="1"/>
</dbReference>
<gene>
    <name evidence="4" type="ORF">FHU39_003363</name>
</gene>
<sequence>MNLSIDRIGVEIPERSMPIMDMAEHLGMTGKEVRMHTWFLGQRNLVISERELEDMLVEPALRALEDADTSQVAYLIYGHTVPHMAPPNRAILDRVRRRLDLDNAVALAVSQQNCSTPLYCLRIAEVLLNAQPDGAQAVILAGERAFPDRARIIRGTTVMGEATASCLVSKQQGGDEVLSVTHRIVGRFFEANEVSAQLQAEYDALYPEVLGATIDEAVREAGLHPECISKILPHNVNTYSWRSVMRHSAVDATVVYTKNIPRFGHCFGADPFINLHDAKRDGSVRPGEYVVLTSAGLGATFVASVVKVGSCDVVC</sequence>
<dbReference type="InterPro" id="IPR013747">
    <property type="entry name" value="ACP_syn_III_C"/>
</dbReference>
<dbReference type="EMBL" id="JACHVQ010000002">
    <property type="protein sequence ID" value="MBB2893345.1"/>
    <property type="molecule type" value="Genomic_DNA"/>
</dbReference>
<dbReference type="InterPro" id="IPR016039">
    <property type="entry name" value="Thiolase-like"/>
</dbReference>
<evidence type="ECO:0000256" key="1">
    <source>
        <dbReference type="ARBA" id="ARBA00022679"/>
    </source>
</evidence>
<reference evidence="4 5" key="1">
    <citation type="submission" date="2020-08" db="EMBL/GenBank/DDBJ databases">
        <title>Sequencing the genomes of 1000 actinobacteria strains.</title>
        <authorList>
            <person name="Klenk H.-P."/>
        </authorList>
    </citation>
    <scope>NUCLEOTIDE SEQUENCE [LARGE SCALE GENOMIC DNA]</scope>
    <source>
        <strain evidence="4 5">DSM 105369</strain>
    </source>
</reference>
<protein>
    <submittedName>
        <fullName evidence="4">3-oxoacyl-[acyl-carrier-protein] synthase-3</fullName>
        <ecNumber evidence="4">2.3.1.180</ecNumber>
    </submittedName>
</protein>